<protein>
    <submittedName>
        <fullName evidence="7">Amino acid adenylation domain-containing protein</fullName>
    </submittedName>
</protein>
<evidence type="ECO:0000259" key="6">
    <source>
        <dbReference type="PROSITE" id="PS50075"/>
    </source>
</evidence>
<dbReference type="GO" id="GO:0008610">
    <property type="term" value="P:lipid biosynthetic process"/>
    <property type="evidence" value="ECO:0007669"/>
    <property type="project" value="UniProtKB-ARBA"/>
</dbReference>
<feature type="transmembrane region" description="Helical" evidence="5">
    <location>
        <begin position="1431"/>
        <end position="1451"/>
    </location>
</feature>
<dbReference type="Gene3D" id="2.30.38.10">
    <property type="entry name" value="Luciferase, Domain 3"/>
    <property type="match status" value="1"/>
</dbReference>
<feature type="transmembrane region" description="Helical" evidence="5">
    <location>
        <begin position="1634"/>
        <end position="1657"/>
    </location>
</feature>
<dbReference type="Pfam" id="PF00501">
    <property type="entry name" value="AMP-binding"/>
    <property type="match status" value="1"/>
</dbReference>
<feature type="transmembrane region" description="Helical" evidence="5">
    <location>
        <begin position="1722"/>
        <end position="1743"/>
    </location>
</feature>
<dbReference type="GO" id="GO:0005829">
    <property type="term" value="C:cytosol"/>
    <property type="evidence" value="ECO:0007669"/>
    <property type="project" value="TreeGrafter"/>
</dbReference>
<organism evidence="7 8">
    <name type="scientific">Micromonospora marina</name>
    <dbReference type="NCBI Taxonomy" id="307120"/>
    <lineage>
        <taxon>Bacteria</taxon>
        <taxon>Bacillati</taxon>
        <taxon>Actinomycetota</taxon>
        <taxon>Actinomycetes</taxon>
        <taxon>Micromonosporales</taxon>
        <taxon>Micromonosporaceae</taxon>
        <taxon>Micromonospora</taxon>
    </lineage>
</organism>
<dbReference type="InterPro" id="IPR011701">
    <property type="entry name" value="MFS"/>
</dbReference>
<name>A0A1C4ZJG6_9ACTN</name>
<feature type="transmembrane region" description="Helical" evidence="5">
    <location>
        <begin position="1669"/>
        <end position="1691"/>
    </location>
</feature>
<dbReference type="GO" id="GO:0043041">
    <property type="term" value="P:amino acid activation for nonribosomal peptide biosynthetic process"/>
    <property type="evidence" value="ECO:0007669"/>
    <property type="project" value="TreeGrafter"/>
</dbReference>
<dbReference type="Gene3D" id="1.20.1250.20">
    <property type="entry name" value="MFS general substrate transporter like domains"/>
    <property type="match status" value="1"/>
</dbReference>
<dbReference type="NCBIfam" id="TIGR01733">
    <property type="entry name" value="AA-adenyl-dom"/>
    <property type="match status" value="1"/>
</dbReference>
<dbReference type="PROSITE" id="PS00012">
    <property type="entry name" value="PHOSPHOPANTETHEINE"/>
    <property type="match status" value="1"/>
</dbReference>
<dbReference type="InterPro" id="IPR025110">
    <property type="entry name" value="AMP-bd_C"/>
</dbReference>
<feature type="transmembrane region" description="Helical" evidence="5">
    <location>
        <begin position="1549"/>
        <end position="1574"/>
    </location>
</feature>
<dbReference type="FunFam" id="3.40.50.980:FF:000002">
    <property type="entry name" value="Enterobactin synthetase component F"/>
    <property type="match status" value="1"/>
</dbReference>
<dbReference type="Gene3D" id="3.30.300.30">
    <property type="match status" value="1"/>
</dbReference>
<dbReference type="InterPro" id="IPR009081">
    <property type="entry name" value="PP-bd_ACP"/>
</dbReference>
<evidence type="ECO:0000256" key="5">
    <source>
        <dbReference type="SAM" id="Phobius"/>
    </source>
</evidence>
<dbReference type="GO" id="GO:0003824">
    <property type="term" value="F:catalytic activity"/>
    <property type="evidence" value="ECO:0007669"/>
    <property type="project" value="InterPro"/>
</dbReference>
<dbReference type="CDD" id="cd19531">
    <property type="entry name" value="LCL_NRPS-like"/>
    <property type="match status" value="1"/>
</dbReference>
<comment type="cofactor">
    <cofactor evidence="1">
        <name>pantetheine 4'-phosphate</name>
        <dbReference type="ChEBI" id="CHEBI:47942"/>
    </cofactor>
</comment>
<dbReference type="InterPro" id="IPR029058">
    <property type="entry name" value="AB_hydrolase_fold"/>
</dbReference>
<feature type="compositionally biased region" description="Low complexity" evidence="4">
    <location>
        <begin position="570"/>
        <end position="579"/>
    </location>
</feature>
<feature type="transmembrane region" description="Helical" evidence="5">
    <location>
        <begin position="1372"/>
        <end position="1392"/>
    </location>
</feature>
<dbReference type="SMART" id="SM00823">
    <property type="entry name" value="PKS_PP"/>
    <property type="match status" value="1"/>
</dbReference>
<keyword evidence="2" id="KW-0596">Phosphopantetheine</keyword>
<dbReference type="Pfam" id="PF13193">
    <property type="entry name" value="AMP-binding_C"/>
    <property type="match status" value="1"/>
</dbReference>
<evidence type="ECO:0000256" key="2">
    <source>
        <dbReference type="ARBA" id="ARBA00022450"/>
    </source>
</evidence>
<feature type="transmembrane region" description="Helical" evidence="5">
    <location>
        <begin position="1580"/>
        <end position="1602"/>
    </location>
</feature>
<keyword evidence="8" id="KW-1185">Reference proteome</keyword>
<feature type="transmembrane region" description="Helical" evidence="5">
    <location>
        <begin position="1609"/>
        <end position="1628"/>
    </location>
</feature>
<reference evidence="8" key="1">
    <citation type="submission" date="2016-06" db="EMBL/GenBank/DDBJ databases">
        <authorList>
            <person name="Varghese N."/>
        </authorList>
    </citation>
    <scope>NUCLEOTIDE SEQUENCE [LARGE SCALE GENOMIC DNA]</scope>
    <source>
        <strain evidence="8">DSM 45555</strain>
    </source>
</reference>
<dbReference type="Pfam" id="PF00550">
    <property type="entry name" value="PP-binding"/>
    <property type="match status" value="1"/>
</dbReference>
<sequence>MTESRHDVTSVGDVYTVPASYAQERVWFTAQLSPGQPLFTMTDAVTLPPGAGPAQALAALRAVTDRHEAMRTTLRLDGGRLYQDIHPTVPVELPVTDLSVLPEPEREAARARIVAEYAGLDLPMDAAPLWRARLLRLGPDTWWLLFAGHHVILDGTSLLHLRAELTELCAAAVAGRAPDLPELPVQYADYAAWERDRLDGPRWDELRDYWREALTGVPAVHALTTDRPRPATLTFDGADIRRTLPGDVTAALPELSQQTAATPFMVQLAAYVALLHRLSGSDDVVVGMPVAGRDRAELEPLLGMFMNMLVLRVDVSGDPPFLTLVRRVRRVVLDALDHQDMPFQKLVEELAVRRDPGVPPLYQLTFHHLPTGRGEAFGGAMDDLSLEIAGDELRLEYRTALFERTAMEAFADRYLLLFAAAVAAPRTRVNALPVMSDAEHAQVLTGWNATAAPVRRTTLAELFDAQARRTPDAVALVDGDTRMTYAQLSAAAEQVARRLLAYGVGPESVVAVHEPRSHRLVAGLLGIHRAGAAYLPLDPDHPPQRLAFMLADAGARVLLADEVPDGLTVPGTVLPLTTPDRPHTRPDGPHTAGGTTAGPGNAAYVIYTSGSTGRPKGVVNEHAAIVNRLDWMQDAFALGPDDAVLHKTPIGFDVSVWEVFWPLLVGARLVLAAPGGHRDPAYLRELIERERITTVHFVPSMLDAFLSTAGPADPTRCRSLRRIVCSGEELPADLARRAVAAIPSAALHNLYGPTEAAIDVTAWAATPAALTGVTRVPIGGPIRNVRAYVLDEAMRPVPAGVAGQLHLGGVQVARGYLNRPGLTAGSFVPDPFGEPGGRLYATGDLARWRTDGTLEFLGRIDDQVKLRGLRIELGEIAAVLREQPGVGSAAVVVRGATPAEQRLVAYLTGEAPDPAELRAALKRRLPEYMVPSAFVTLDALPLSGNGKLDVAALPAPSSGVAPAQRRPPVTPVERTVAATWRDVLGVPEVGLDDDFFELGGHSLLAIRMLALLREAYGQVDVGVMDVFAHPTVQGLAALIDAPADQERQRPLLYELTRPVPAGRRVRSYVCVPYGGGLASIYQPLADALPAGHTLFSVAIPGHDVGVRDTELPFDELVERCVAEIQERVDGPLVLYGHCVGGALLTGIARRLHERGRPIEAIYAGGVFPTARPDNMLGRLVDWADSRGADRRYETFLRSIGAELADLDQAQVDRFVHHVRREAAEAQERFTGWLDGEPVRVPAPVISVVGTHDVLTEYYEERYREWSFLGESTALVVLDEAGHYFVKQRAEALAEVLTRTHPGRTGPSAAPLRGDGWQLAATSTDPVTAETGVQPGVRRFLAITASQLISSTGSALTQWAVPVWVYLETGSMLWFGLSGVIAYLPALLTLPVAGAVADRFDRRRVLLAACAAAVTAEALLALLLWTDRLGLAAVYTLVCVLGAASVFQRITYLAAIPQVVPKRYLGHANGIAQLAVGLSSLAVPLLAAGLLAAIGLAGVLVIDIVSYVVAIGVLAAVRFPDLLGRRRKEPFLAELVGGARMAWAEPGFRAMLGFFSLYNLCLASLLLVPPMVLAFGSMGQVGTVAFAEALGAVLGGLAIAVWGGPTRRRMPALIAIAFGVAISLVLSGVRPSLLLVALGSFGVGLGLGLHNGIYLSIIQVKVPQRFHGRVLAIIQTLTWATLPLGFAVLVPLSGSLLEPMFAPGGALAGSVGALIGTGPGRGLGFAFVVSGLALAVVAVGAYGVRRLRLFDTETPDAPADATEWLPHLRRVDDL</sequence>
<dbReference type="Pfam" id="PF07690">
    <property type="entry name" value="MFS_1"/>
    <property type="match status" value="1"/>
</dbReference>
<dbReference type="InterPro" id="IPR001031">
    <property type="entry name" value="Thioesterase"/>
</dbReference>
<dbReference type="GO" id="GO:0072330">
    <property type="term" value="P:monocarboxylic acid biosynthetic process"/>
    <property type="evidence" value="ECO:0007669"/>
    <property type="project" value="UniProtKB-ARBA"/>
</dbReference>
<dbReference type="Gene3D" id="3.30.559.10">
    <property type="entry name" value="Chloramphenicol acetyltransferase-like domain"/>
    <property type="match status" value="1"/>
</dbReference>
<dbReference type="FunFam" id="1.10.1200.10:FF:000016">
    <property type="entry name" value="Non-ribosomal peptide synthase"/>
    <property type="match status" value="1"/>
</dbReference>
<keyword evidence="5" id="KW-1133">Transmembrane helix</keyword>
<dbReference type="Pfam" id="PF00668">
    <property type="entry name" value="Condensation"/>
    <property type="match status" value="1"/>
</dbReference>
<evidence type="ECO:0000313" key="7">
    <source>
        <dbReference type="EMBL" id="SCF33098.1"/>
    </source>
</evidence>
<evidence type="ECO:0000256" key="3">
    <source>
        <dbReference type="ARBA" id="ARBA00022553"/>
    </source>
</evidence>
<feature type="transmembrane region" description="Helical" evidence="5">
    <location>
        <begin position="1404"/>
        <end position="1425"/>
    </location>
</feature>
<dbReference type="SUPFAM" id="SSF56801">
    <property type="entry name" value="Acetyl-CoA synthetase-like"/>
    <property type="match status" value="1"/>
</dbReference>
<dbReference type="GO" id="GO:0044550">
    <property type="term" value="P:secondary metabolite biosynthetic process"/>
    <property type="evidence" value="ECO:0007669"/>
    <property type="project" value="UniProtKB-ARBA"/>
</dbReference>
<proteinExistence type="predicted"/>
<dbReference type="RefSeq" id="WP_091048318.1">
    <property type="nucleotide sequence ID" value="NZ_FMCV01000018.1"/>
</dbReference>
<dbReference type="InterPro" id="IPR020845">
    <property type="entry name" value="AMP-binding_CS"/>
</dbReference>
<feature type="transmembrane region" description="Helical" evidence="5">
    <location>
        <begin position="1492"/>
        <end position="1516"/>
    </location>
</feature>
<evidence type="ECO:0000256" key="1">
    <source>
        <dbReference type="ARBA" id="ARBA00001957"/>
    </source>
</evidence>
<dbReference type="InterPro" id="IPR000873">
    <property type="entry name" value="AMP-dep_synth/lig_dom"/>
</dbReference>
<feature type="region of interest" description="Disordered" evidence="4">
    <location>
        <begin position="570"/>
        <end position="597"/>
    </location>
</feature>
<evidence type="ECO:0000313" key="8">
    <source>
        <dbReference type="Proteomes" id="UP000198551"/>
    </source>
</evidence>
<dbReference type="Gene3D" id="3.40.50.1820">
    <property type="entry name" value="alpha/beta hydrolase"/>
    <property type="match status" value="1"/>
</dbReference>
<dbReference type="Gene3D" id="1.10.1200.10">
    <property type="entry name" value="ACP-like"/>
    <property type="match status" value="1"/>
</dbReference>
<dbReference type="SUPFAM" id="SSF103473">
    <property type="entry name" value="MFS general substrate transporter"/>
    <property type="match status" value="1"/>
</dbReference>
<dbReference type="InterPro" id="IPR010071">
    <property type="entry name" value="AA_adenyl_dom"/>
</dbReference>
<dbReference type="InterPro" id="IPR023213">
    <property type="entry name" value="CAT-like_dom_sf"/>
</dbReference>
<dbReference type="SUPFAM" id="SSF53474">
    <property type="entry name" value="alpha/beta-Hydrolases"/>
    <property type="match status" value="1"/>
</dbReference>
<evidence type="ECO:0000256" key="4">
    <source>
        <dbReference type="SAM" id="MobiDB-lite"/>
    </source>
</evidence>
<dbReference type="InterPro" id="IPR045851">
    <property type="entry name" value="AMP-bd_C_sf"/>
</dbReference>
<keyword evidence="5" id="KW-0472">Membrane</keyword>
<dbReference type="FunFam" id="3.40.50.12780:FF:000012">
    <property type="entry name" value="Non-ribosomal peptide synthetase"/>
    <property type="match status" value="1"/>
</dbReference>
<dbReference type="InterPro" id="IPR006162">
    <property type="entry name" value="Ppantetheine_attach_site"/>
</dbReference>
<feature type="domain" description="Carrier" evidence="6">
    <location>
        <begin position="967"/>
        <end position="1043"/>
    </location>
</feature>
<keyword evidence="3" id="KW-0597">Phosphoprotein</keyword>
<dbReference type="PANTHER" id="PTHR45527">
    <property type="entry name" value="NONRIBOSOMAL PEPTIDE SYNTHETASE"/>
    <property type="match status" value="1"/>
</dbReference>
<dbReference type="FunFam" id="3.30.300.30:FF:000010">
    <property type="entry name" value="Enterobactin synthetase component F"/>
    <property type="match status" value="1"/>
</dbReference>
<dbReference type="PROSITE" id="PS50075">
    <property type="entry name" value="CARRIER"/>
    <property type="match status" value="1"/>
</dbReference>
<dbReference type="CDD" id="cd17646">
    <property type="entry name" value="A_NRPS_AB3403-like"/>
    <property type="match status" value="1"/>
</dbReference>
<dbReference type="SUPFAM" id="SSF52777">
    <property type="entry name" value="CoA-dependent acyltransferases"/>
    <property type="match status" value="2"/>
</dbReference>
<dbReference type="Gene3D" id="3.30.559.30">
    <property type="entry name" value="Nonribosomal peptide synthetase, condensation domain"/>
    <property type="match status" value="1"/>
</dbReference>
<accession>A0A1C4ZJG6</accession>
<dbReference type="InterPro" id="IPR001242">
    <property type="entry name" value="Condensation_dom"/>
</dbReference>
<dbReference type="InterPro" id="IPR036736">
    <property type="entry name" value="ACP-like_sf"/>
</dbReference>
<dbReference type="InterPro" id="IPR036259">
    <property type="entry name" value="MFS_trans_sf"/>
</dbReference>
<gene>
    <name evidence="7" type="ORF">GA0070215_11823</name>
</gene>
<feature type="transmembrane region" description="Helical" evidence="5">
    <location>
        <begin position="1463"/>
        <end position="1486"/>
    </location>
</feature>
<dbReference type="FunFam" id="3.40.50.980:FF:000001">
    <property type="entry name" value="Non-ribosomal peptide synthetase"/>
    <property type="match status" value="1"/>
</dbReference>
<dbReference type="Gene3D" id="3.40.50.980">
    <property type="match status" value="2"/>
</dbReference>
<dbReference type="GO" id="GO:0022857">
    <property type="term" value="F:transmembrane transporter activity"/>
    <property type="evidence" value="ECO:0007669"/>
    <property type="project" value="InterPro"/>
</dbReference>
<dbReference type="PANTHER" id="PTHR45527:SF1">
    <property type="entry name" value="FATTY ACID SYNTHASE"/>
    <property type="match status" value="1"/>
</dbReference>
<dbReference type="InterPro" id="IPR020806">
    <property type="entry name" value="PKS_PP-bd"/>
</dbReference>
<dbReference type="Proteomes" id="UP000198551">
    <property type="component" value="Unassembled WGS sequence"/>
</dbReference>
<dbReference type="EMBL" id="FMCV01000018">
    <property type="protein sequence ID" value="SCF33098.1"/>
    <property type="molecule type" value="Genomic_DNA"/>
</dbReference>
<dbReference type="Pfam" id="PF00975">
    <property type="entry name" value="Thioesterase"/>
    <property type="match status" value="1"/>
</dbReference>
<dbReference type="FunFam" id="2.30.38.10:FF:000001">
    <property type="entry name" value="Non-ribosomal peptide synthetase PvdI"/>
    <property type="match status" value="1"/>
</dbReference>
<dbReference type="GO" id="GO:0031177">
    <property type="term" value="F:phosphopantetheine binding"/>
    <property type="evidence" value="ECO:0007669"/>
    <property type="project" value="InterPro"/>
</dbReference>
<keyword evidence="5" id="KW-0812">Transmembrane</keyword>
<dbReference type="CDD" id="cd06173">
    <property type="entry name" value="MFS_MefA_like"/>
    <property type="match status" value="1"/>
</dbReference>
<dbReference type="PROSITE" id="PS00455">
    <property type="entry name" value="AMP_BINDING"/>
    <property type="match status" value="1"/>
</dbReference>